<name>A0ABZ3GCA2_ACHDE</name>
<comment type="catalytic activity">
    <reaction evidence="1 10">
        <text>Transfers a segment of a (1-&gt;4)-alpha-D-glucan chain to a primary hydroxy group in a similar glucan chain.</text>
        <dbReference type="EC" id="2.4.1.18"/>
    </reaction>
</comment>
<evidence type="ECO:0000256" key="8">
    <source>
        <dbReference type="ARBA" id="ARBA00023056"/>
    </source>
</evidence>
<dbReference type="InterPro" id="IPR013780">
    <property type="entry name" value="Glyco_hydro_b"/>
</dbReference>
<keyword evidence="5 10" id="KW-0321">Glycogen metabolism</keyword>
<dbReference type="Pfam" id="PF02806">
    <property type="entry name" value="Alpha-amylase_C"/>
    <property type="match status" value="1"/>
</dbReference>
<dbReference type="PANTHER" id="PTHR43651">
    <property type="entry name" value="1,4-ALPHA-GLUCAN-BRANCHING ENZYME"/>
    <property type="match status" value="1"/>
</dbReference>
<dbReference type="CDD" id="cd02855">
    <property type="entry name" value="E_set_GBE_prok_N"/>
    <property type="match status" value="1"/>
</dbReference>
<dbReference type="InterPro" id="IPR006407">
    <property type="entry name" value="GlgB"/>
</dbReference>
<organism evidence="13 14">
    <name type="scientific">Achromobacter denitrificans</name>
    <name type="common">Alcaligenes denitrificans</name>
    <dbReference type="NCBI Taxonomy" id="32002"/>
    <lineage>
        <taxon>Bacteria</taxon>
        <taxon>Pseudomonadati</taxon>
        <taxon>Pseudomonadota</taxon>
        <taxon>Betaproteobacteria</taxon>
        <taxon>Burkholderiales</taxon>
        <taxon>Alcaligenaceae</taxon>
        <taxon>Achromobacter</taxon>
    </lineage>
</organism>
<comment type="similarity">
    <text evidence="4 10">Belongs to the glycosyl hydrolase 13 family. GlgB subfamily.</text>
</comment>
<dbReference type="PANTHER" id="PTHR43651:SF3">
    <property type="entry name" value="1,4-ALPHA-GLUCAN-BRANCHING ENZYME"/>
    <property type="match status" value="1"/>
</dbReference>
<evidence type="ECO:0000256" key="3">
    <source>
        <dbReference type="ARBA" id="ARBA00004964"/>
    </source>
</evidence>
<dbReference type="InterPro" id="IPR004193">
    <property type="entry name" value="Glyco_hydro_13_N"/>
</dbReference>
<feature type="domain" description="Glycosyl hydrolase family 13 catalytic" evidence="12">
    <location>
        <begin position="261"/>
        <end position="629"/>
    </location>
</feature>
<evidence type="ECO:0000256" key="9">
    <source>
        <dbReference type="ARBA" id="ARBA00023277"/>
    </source>
</evidence>
<dbReference type="Pfam" id="PF02922">
    <property type="entry name" value="CBM_48"/>
    <property type="match status" value="1"/>
</dbReference>
<evidence type="ECO:0000256" key="6">
    <source>
        <dbReference type="ARBA" id="ARBA00022676"/>
    </source>
</evidence>
<dbReference type="InterPro" id="IPR017853">
    <property type="entry name" value="GH"/>
</dbReference>
<dbReference type="HAMAP" id="MF_00685">
    <property type="entry name" value="GlgB"/>
    <property type="match status" value="1"/>
</dbReference>
<feature type="active site" description="Nucleophile" evidence="10">
    <location>
        <position position="419"/>
    </location>
</feature>
<proteinExistence type="inferred from homology"/>
<dbReference type="PIRSF" id="PIRSF000463">
    <property type="entry name" value="GlgB"/>
    <property type="match status" value="1"/>
</dbReference>
<dbReference type="InterPro" id="IPR037439">
    <property type="entry name" value="Branching_enzy"/>
</dbReference>
<evidence type="ECO:0000256" key="4">
    <source>
        <dbReference type="ARBA" id="ARBA00009000"/>
    </source>
</evidence>
<dbReference type="EC" id="2.4.1.18" evidence="10"/>
<comment type="pathway">
    <text evidence="3 10">Glycan biosynthesis; glycogen biosynthesis.</text>
</comment>
<feature type="active site" description="Proton donor" evidence="10">
    <location>
        <position position="472"/>
    </location>
</feature>
<dbReference type="SUPFAM" id="SSF51445">
    <property type="entry name" value="(Trans)glycosidases"/>
    <property type="match status" value="1"/>
</dbReference>
<dbReference type="Proteomes" id="UP001446337">
    <property type="component" value="Chromosome"/>
</dbReference>
<evidence type="ECO:0000259" key="12">
    <source>
        <dbReference type="SMART" id="SM00642"/>
    </source>
</evidence>
<dbReference type="NCBIfam" id="TIGR01515">
    <property type="entry name" value="branching_enzym"/>
    <property type="match status" value="1"/>
</dbReference>
<evidence type="ECO:0000256" key="7">
    <source>
        <dbReference type="ARBA" id="ARBA00022679"/>
    </source>
</evidence>
<accession>A0ABZ3GCA2</accession>
<keyword evidence="8 10" id="KW-0320">Glycogen biosynthesis</keyword>
<feature type="compositionally biased region" description="Gly residues" evidence="11">
    <location>
        <begin position="697"/>
        <end position="706"/>
    </location>
</feature>
<keyword evidence="7 10" id="KW-0808">Transferase</keyword>
<dbReference type="EMBL" id="CP154792">
    <property type="protein sequence ID" value="XAN18220.1"/>
    <property type="molecule type" value="Genomic_DNA"/>
</dbReference>
<evidence type="ECO:0000256" key="1">
    <source>
        <dbReference type="ARBA" id="ARBA00000826"/>
    </source>
</evidence>
<dbReference type="Gene3D" id="2.60.40.10">
    <property type="entry name" value="Immunoglobulins"/>
    <property type="match status" value="2"/>
</dbReference>
<evidence type="ECO:0000256" key="2">
    <source>
        <dbReference type="ARBA" id="ARBA00002953"/>
    </source>
</evidence>
<evidence type="ECO:0000256" key="5">
    <source>
        <dbReference type="ARBA" id="ARBA00022600"/>
    </source>
</evidence>
<keyword evidence="9 10" id="KW-0119">Carbohydrate metabolism</keyword>
<evidence type="ECO:0000256" key="10">
    <source>
        <dbReference type="HAMAP-Rule" id="MF_00685"/>
    </source>
</evidence>
<keyword evidence="6 10" id="KW-0328">Glycosyltransferase</keyword>
<dbReference type="InterPro" id="IPR014756">
    <property type="entry name" value="Ig_E-set"/>
</dbReference>
<dbReference type="Gene3D" id="2.60.40.1180">
    <property type="entry name" value="Golgi alpha-mannosidase II"/>
    <property type="match status" value="1"/>
</dbReference>
<dbReference type="InterPro" id="IPR013783">
    <property type="entry name" value="Ig-like_fold"/>
</dbReference>
<dbReference type="CDD" id="cd11322">
    <property type="entry name" value="AmyAc_Glg_BE"/>
    <property type="match status" value="1"/>
</dbReference>
<dbReference type="SMART" id="SM00642">
    <property type="entry name" value="Aamy"/>
    <property type="match status" value="1"/>
</dbReference>
<protein>
    <recommendedName>
        <fullName evidence="10">1,4-alpha-glucan branching enzyme GlgB</fullName>
        <ecNumber evidence="10">2.4.1.18</ecNumber>
    </recommendedName>
    <alternativeName>
        <fullName evidence="10">1,4-alpha-D-glucan:1,4-alpha-D-glucan 6-glucosyl-transferase</fullName>
    </alternativeName>
    <alternativeName>
        <fullName evidence="10">Alpha-(1-&gt;4)-glucan branching enzyme</fullName>
    </alternativeName>
    <alternativeName>
        <fullName evidence="10">Glycogen branching enzyme</fullName>
        <shortName evidence="10">BE</shortName>
    </alternativeName>
</protein>
<dbReference type="InterPro" id="IPR054169">
    <property type="entry name" value="GlgB_N"/>
</dbReference>
<dbReference type="NCBIfam" id="NF008967">
    <property type="entry name" value="PRK12313.1"/>
    <property type="match status" value="1"/>
</dbReference>
<dbReference type="RefSeq" id="WP_175179217.1">
    <property type="nucleotide sequence ID" value="NZ_CADIKP010000014.1"/>
</dbReference>
<reference evidence="13 14" key="1">
    <citation type="submission" date="2024-05" db="EMBL/GenBank/DDBJ databases">
        <title>Achromobacter denitrificans. BP1, complete genome.</title>
        <authorList>
            <person name="Zhang B."/>
        </authorList>
    </citation>
    <scope>NUCLEOTIDE SEQUENCE [LARGE SCALE GENOMIC DNA]</scope>
    <source>
        <strain evidence="13 14">BP1</strain>
    </source>
</reference>
<gene>
    <name evidence="10 13" type="primary">glgB</name>
    <name evidence="13" type="ORF">AAIK43_09320</name>
</gene>
<feature type="region of interest" description="Disordered" evidence="11">
    <location>
        <begin position="697"/>
        <end position="721"/>
    </location>
</feature>
<dbReference type="NCBIfam" id="NF003811">
    <property type="entry name" value="PRK05402.1"/>
    <property type="match status" value="1"/>
</dbReference>
<evidence type="ECO:0000256" key="11">
    <source>
        <dbReference type="SAM" id="MobiDB-lite"/>
    </source>
</evidence>
<dbReference type="InterPro" id="IPR006047">
    <property type="entry name" value="GH13_cat_dom"/>
</dbReference>
<sequence>MNQDARPDVHPDAGAAPGRLDAAALAALAGGTHADPFSVLGPHEGWLRVYAPGALGVDAVDRDGARTPLREQAQGLYIGQAPHARAGDGASYRLAIRWPGAQQLTADPYAFGPQLGEDTLRALTDGSWRDAGEALGARLTEVDGVPGLRCAVWAPNARRVAVVGDFNSWDARRHAMRLRHRAGVWEIFLPGVQPGDRYKFAITDAVGHQRLKADPYARRSEAPPATASVVDDPAPYPWKDDAWMQERRARHAPAAALSIYEVHAGSWAAPGAGAGACLWDQLADKLPAYARAMGFSHVELMPIMEHPFGGSWGYQPLGMFAPTARYGPPAAFARFVDRCHDAGIGVILDWVPAHFPDDPHGLARFDGTALYEYEDPREGYHPDWHTLVYNLGRTEVKAFMIASALHWLRHYHVDGLRVDAVASMLYRDYSRQPGQWIPNRYGGRENLEAVQFLRELNSAVREECPDAIMVAEESTAWPGVTAPVAEGGLGFHYKWNMGWMHDTLRYLAQDPVHRKHHHHDITFGMVYAYSERFILPLSHDEVVHGKGSLLSKMPGDAAARLANLRAYLGFMWAHPGKKLLFMGGELAQPAEWNHDATLDWSLLDQPGHRGMQRLVADLNGLYQALPALHALDADPAGFAWTILDDRDNSVVAFVRSDGRSHLLAVSNFTPVVRHGYRIGVPQAGRWAEKLNTDALDYGGGGQGNRGGSSTADTPAHGQPQALSLTLPPLATLFLLHEG</sequence>
<evidence type="ECO:0000313" key="14">
    <source>
        <dbReference type="Proteomes" id="UP001446337"/>
    </source>
</evidence>
<comment type="subunit">
    <text evidence="10">Monomer.</text>
</comment>
<keyword evidence="14" id="KW-1185">Reference proteome</keyword>
<dbReference type="InterPro" id="IPR006048">
    <property type="entry name" value="A-amylase/branching_C"/>
</dbReference>
<dbReference type="Gene3D" id="3.20.20.80">
    <property type="entry name" value="Glycosidases"/>
    <property type="match status" value="1"/>
</dbReference>
<dbReference type="GO" id="GO:0003844">
    <property type="term" value="F:1,4-alpha-glucan branching enzyme activity"/>
    <property type="evidence" value="ECO:0007669"/>
    <property type="project" value="UniProtKB-EC"/>
</dbReference>
<comment type="function">
    <text evidence="2 10">Catalyzes the formation of the alpha-1,6-glucosidic linkages in glycogen by scission of a 1,4-alpha-linked oligosaccharide from growing alpha-1,4-glucan chains and the subsequent attachment of the oligosaccharide to the alpha-1,6 position.</text>
</comment>
<dbReference type="Pfam" id="PF22019">
    <property type="entry name" value="GlgB_N"/>
    <property type="match status" value="1"/>
</dbReference>
<dbReference type="InterPro" id="IPR044143">
    <property type="entry name" value="GlgB_N_E_set_prok"/>
</dbReference>
<dbReference type="SUPFAM" id="SSF81296">
    <property type="entry name" value="E set domains"/>
    <property type="match status" value="2"/>
</dbReference>
<dbReference type="SUPFAM" id="SSF51011">
    <property type="entry name" value="Glycosyl hydrolase domain"/>
    <property type="match status" value="1"/>
</dbReference>
<evidence type="ECO:0000313" key="13">
    <source>
        <dbReference type="EMBL" id="XAN18220.1"/>
    </source>
</evidence>
<dbReference type="Pfam" id="PF00128">
    <property type="entry name" value="Alpha-amylase"/>
    <property type="match status" value="1"/>
</dbReference>